<organism evidence="1 2">
    <name type="scientific">Crateriforma conspicua</name>
    <dbReference type="NCBI Taxonomy" id="2527996"/>
    <lineage>
        <taxon>Bacteria</taxon>
        <taxon>Pseudomonadati</taxon>
        <taxon>Planctomycetota</taxon>
        <taxon>Planctomycetia</taxon>
        <taxon>Planctomycetales</taxon>
        <taxon>Planctomycetaceae</taxon>
        <taxon>Crateriforma</taxon>
    </lineage>
</organism>
<dbReference type="Proteomes" id="UP000316476">
    <property type="component" value="Unassembled WGS sequence"/>
</dbReference>
<sequence>MTTETDFELPNDEQTRCSSHCSPAITAMERFLRELGARPSRPKERMLWVLDGFSADCYLAFDLQPDPEQPDEIGTVDLYVAKPGSHPMDSEDRLRVAVNLRRHGVMRFLFAMGVSQFGEKTKKALHEMNHVLRTQ</sequence>
<gene>
    <name evidence="1" type="ORF">V7x_28560</name>
</gene>
<comment type="caution">
    <text evidence="1">The sequence shown here is derived from an EMBL/GenBank/DDBJ whole genome shotgun (WGS) entry which is preliminary data.</text>
</comment>
<accession>A0A5C6FVY7</accession>
<evidence type="ECO:0000313" key="1">
    <source>
        <dbReference type="EMBL" id="TWU67282.1"/>
    </source>
</evidence>
<dbReference type="AlphaFoldDB" id="A0A5C6FVY7"/>
<name>A0A5C6FVY7_9PLAN</name>
<evidence type="ECO:0000313" key="2">
    <source>
        <dbReference type="Proteomes" id="UP000316476"/>
    </source>
</evidence>
<proteinExistence type="predicted"/>
<reference evidence="1 2" key="1">
    <citation type="submission" date="2019-02" db="EMBL/GenBank/DDBJ databases">
        <title>Deep-cultivation of Planctomycetes and their phenomic and genomic characterization uncovers novel biology.</title>
        <authorList>
            <person name="Wiegand S."/>
            <person name="Jogler M."/>
            <person name="Boedeker C."/>
            <person name="Pinto D."/>
            <person name="Vollmers J."/>
            <person name="Rivas-Marin E."/>
            <person name="Kohn T."/>
            <person name="Peeters S.H."/>
            <person name="Heuer A."/>
            <person name="Rast P."/>
            <person name="Oberbeckmann S."/>
            <person name="Bunk B."/>
            <person name="Jeske O."/>
            <person name="Meyerdierks A."/>
            <person name="Storesund J.E."/>
            <person name="Kallscheuer N."/>
            <person name="Luecker S."/>
            <person name="Lage O.M."/>
            <person name="Pohl T."/>
            <person name="Merkel B.J."/>
            <person name="Hornburger P."/>
            <person name="Mueller R.-W."/>
            <person name="Bruemmer F."/>
            <person name="Labrenz M."/>
            <person name="Spormann A.M."/>
            <person name="Op Den Camp H."/>
            <person name="Overmann J."/>
            <person name="Amann R."/>
            <person name="Jetten M.S.M."/>
            <person name="Mascher T."/>
            <person name="Medema M.H."/>
            <person name="Devos D.P."/>
            <person name="Kaster A.-K."/>
            <person name="Ovreas L."/>
            <person name="Rohde M."/>
            <person name="Galperin M.Y."/>
            <person name="Jogler C."/>
        </authorList>
    </citation>
    <scope>NUCLEOTIDE SEQUENCE [LARGE SCALE GENOMIC DNA]</scope>
    <source>
        <strain evidence="1 2">V7</strain>
    </source>
</reference>
<dbReference type="RefSeq" id="WP_197137296.1">
    <property type="nucleotide sequence ID" value="NZ_SJPZ01000001.1"/>
</dbReference>
<protein>
    <submittedName>
        <fullName evidence="1">Uncharacterized protein</fullName>
    </submittedName>
</protein>
<dbReference type="EMBL" id="SJPZ01000001">
    <property type="protein sequence ID" value="TWU67282.1"/>
    <property type="molecule type" value="Genomic_DNA"/>
</dbReference>